<dbReference type="RefSeq" id="WP_126780494.1">
    <property type="nucleotide sequence ID" value="NZ_NGJU01000013.1"/>
</dbReference>
<sequence length="137" mass="14674">MTLKKTISYIVLTTVTVLSVGTFFKTQAVVTAETTPAQAKVEEVPLTLTVAVERLKDLSDRERQAFLGNDDSEAILAVYNGDDEGSYGFASGPGAVIMDEETGEIISEIDPANDPDGTTIGAIKEALKKYDATKIKK</sequence>
<comment type="caution">
    <text evidence="1">The sequence shown here is derived from an EMBL/GenBank/DDBJ whole genome shotgun (WGS) entry which is preliminary data.</text>
</comment>
<reference evidence="1 2" key="1">
    <citation type="submission" date="2017-05" db="EMBL/GenBank/DDBJ databases">
        <title>Vagococcus spp. assemblies.</title>
        <authorList>
            <person name="Gulvik C.A."/>
        </authorList>
    </citation>
    <scope>NUCLEOTIDE SEQUENCE [LARGE SCALE GENOMIC DNA]</scope>
    <source>
        <strain evidence="1 2">NCFB 2777</strain>
    </source>
</reference>
<dbReference type="AlphaFoldDB" id="A0A429ZM48"/>
<protein>
    <submittedName>
        <fullName evidence="1">Uncharacterized protein</fullName>
    </submittedName>
</protein>
<proteinExistence type="predicted"/>
<accession>A0A429ZM48</accession>
<name>A0A429ZM48_9ENTE</name>
<keyword evidence="2" id="KW-1185">Reference proteome</keyword>
<dbReference type="GeneID" id="98568613"/>
<organism evidence="1 2">
    <name type="scientific">Vagococcus salmoninarum</name>
    <dbReference type="NCBI Taxonomy" id="2739"/>
    <lineage>
        <taxon>Bacteria</taxon>
        <taxon>Bacillati</taxon>
        <taxon>Bacillota</taxon>
        <taxon>Bacilli</taxon>
        <taxon>Lactobacillales</taxon>
        <taxon>Enterococcaceae</taxon>
        <taxon>Vagococcus</taxon>
    </lineage>
</organism>
<evidence type="ECO:0000313" key="1">
    <source>
        <dbReference type="EMBL" id="RST94775.1"/>
    </source>
</evidence>
<gene>
    <name evidence="1" type="ORF">CBF35_09540</name>
</gene>
<evidence type="ECO:0000313" key="2">
    <source>
        <dbReference type="Proteomes" id="UP000287239"/>
    </source>
</evidence>
<dbReference type="EMBL" id="NGJU01000013">
    <property type="protein sequence ID" value="RST94775.1"/>
    <property type="molecule type" value="Genomic_DNA"/>
</dbReference>
<dbReference type="Proteomes" id="UP000287239">
    <property type="component" value="Unassembled WGS sequence"/>
</dbReference>